<dbReference type="Proteomes" id="UP000639403">
    <property type="component" value="Unassembled WGS sequence"/>
</dbReference>
<organism evidence="1 2">
    <name type="scientific">Rhodonia placenta</name>
    <dbReference type="NCBI Taxonomy" id="104341"/>
    <lineage>
        <taxon>Eukaryota</taxon>
        <taxon>Fungi</taxon>
        <taxon>Dikarya</taxon>
        <taxon>Basidiomycota</taxon>
        <taxon>Agaricomycotina</taxon>
        <taxon>Agaricomycetes</taxon>
        <taxon>Polyporales</taxon>
        <taxon>Adustoporiaceae</taxon>
        <taxon>Rhodonia</taxon>
    </lineage>
</organism>
<evidence type="ECO:0000313" key="2">
    <source>
        <dbReference type="Proteomes" id="UP000639403"/>
    </source>
</evidence>
<accession>A0A8H7U2W7</accession>
<reference evidence="1" key="1">
    <citation type="submission" date="2020-11" db="EMBL/GenBank/DDBJ databases">
        <authorList>
            <person name="Koelle M."/>
            <person name="Horta M.A.C."/>
            <person name="Nowrousian M."/>
            <person name="Ohm R.A."/>
            <person name="Benz P."/>
            <person name="Pilgard A."/>
        </authorList>
    </citation>
    <scope>NUCLEOTIDE SEQUENCE</scope>
    <source>
        <strain evidence="1">FPRL280</strain>
    </source>
</reference>
<name>A0A8H7U2W7_9APHY</name>
<dbReference type="EMBL" id="JADOXO010000057">
    <property type="protein sequence ID" value="KAF9816487.1"/>
    <property type="molecule type" value="Genomic_DNA"/>
</dbReference>
<reference evidence="1" key="2">
    <citation type="journal article" name="Front. Microbiol.">
        <title>Degradative Capacity of Two Strains of Rhodonia placenta: From Phenotype to Genotype.</title>
        <authorList>
            <person name="Kolle M."/>
            <person name="Horta M.A.C."/>
            <person name="Nowrousian M."/>
            <person name="Ohm R.A."/>
            <person name="Benz J.P."/>
            <person name="Pilgard A."/>
        </authorList>
    </citation>
    <scope>NUCLEOTIDE SEQUENCE</scope>
    <source>
        <strain evidence="1">FPRL280</strain>
    </source>
</reference>
<gene>
    <name evidence="1" type="ORF">IEO21_04092</name>
</gene>
<dbReference type="AlphaFoldDB" id="A0A8H7U2W7"/>
<comment type="caution">
    <text evidence="1">The sequence shown here is derived from an EMBL/GenBank/DDBJ whole genome shotgun (WGS) entry which is preliminary data.</text>
</comment>
<proteinExistence type="predicted"/>
<evidence type="ECO:0000313" key="1">
    <source>
        <dbReference type="EMBL" id="KAF9816487.1"/>
    </source>
</evidence>
<sequence length="152" mass="16767">MPSTRPGAHIGAGKTPSMALPEMFWLVAEVSVEVQINWWEGKTERGVGWRERAALVTNVVDKATATALLDLNMSRAPGQSLTNRARLCVVLDIESMVLFTRTGQLGTDIPSRTPHLAKILVLFELSSQYSLILFLAVVHVNNDVLDGCRRRV</sequence>
<protein>
    <submittedName>
        <fullName evidence="1">Uncharacterized protein</fullName>
    </submittedName>
</protein>